<dbReference type="EMBL" id="JAHLQT010040280">
    <property type="protein sequence ID" value="KAG7155837.1"/>
    <property type="molecule type" value="Genomic_DNA"/>
</dbReference>
<gene>
    <name evidence="1" type="ORF">Hamer_G019243</name>
</gene>
<comment type="caution">
    <text evidence="1">The sequence shown here is derived from an EMBL/GenBank/DDBJ whole genome shotgun (WGS) entry which is preliminary data.</text>
</comment>
<keyword evidence="2" id="KW-1185">Reference proteome</keyword>
<proteinExistence type="predicted"/>
<dbReference type="AlphaFoldDB" id="A0A8J5JCA7"/>
<sequence>MTGVATTVMGSSRLESTKPSLWIYPKTLWIYGELPYRAVYWTTFFVGGKRLVSFEFSTDVLESKMAVTRKTVILNVVRHIEKQTLTGVALDTTSGVALDTTSGVALDTTSGVALDTTSGVALDTTGVAFDTTTVVWLSTNKPVVWLSDTTGGVALTQTSGVALELHSGVT</sequence>
<name>A0A8J5JCA7_HOMAM</name>
<evidence type="ECO:0000313" key="1">
    <source>
        <dbReference type="EMBL" id="KAG7155837.1"/>
    </source>
</evidence>
<dbReference type="Proteomes" id="UP000747542">
    <property type="component" value="Unassembled WGS sequence"/>
</dbReference>
<reference evidence="1" key="1">
    <citation type="journal article" date="2021" name="Sci. Adv.">
        <title>The American lobster genome reveals insights on longevity, neural, and immune adaptations.</title>
        <authorList>
            <person name="Polinski J.M."/>
            <person name="Zimin A.V."/>
            <person name="Clark K.F."/>
            <person name="Kohn A.B."/>
            <person name="Sadowski N."/>
            <person name="Timp W."/>
            <person name="Ptitsyn A."/>
            <person name="Khanna P."/>
            <person name="Romanova D.Y."/>
            <person name="Williams P."/>
            <person name="Greenwood S.J."/>
            <person name="Moroz L.L."/>
            <person name="Walt D.R."/>
            <person name="Bodnar A.G."/>
        </authorList>
    </citation>
    <scope>NUCLEOTIDE SEQUENCE</scope>
    <source>
        <strain evidence="1">GMGI-L3</strain>
    </source>
</reference>
<accession>A0A8J5JCA7</accession>
<evidence type="ECO:0000313" key="2">
    <source>
        <dbReference type="Proteomes" id="UP000747542"/>
    </source>
</evidence>
<protein>
    <submittedName>
        <fullName evidence="1">Uncharacterized protein</fullName>
    </submittedName>
</protein>
<organism evidence="1 2">
    <name type="scientific">Homarus americanus</name>
    <name type="common">American lobster</name>
    <dbReference type="NCBI Taxonomy" id="6706"/>
    <lineage>
        <taxon>Eukaryota</taxon>
        <taxon>Metazoa</taxon>
        <taxon>Ecdysozoa</taxon>
        <taxon>Arthropoda</taxon>
        <taxon>Crustacea</taxon>
        <taxon>Multicrustacea</taxon>
        <taxon>Malacostraca</taxon>
        <taxon>Eumalacostraca</taxon>
        <taxon>Eucarida</taxon>
        <taxon>Decapoda</taxon>
        <taxon>Pleocyemata</taxon>
        <taxon>Astacidea</taxon>
        <taxon>Nephropoidea</taxon>
        <taxon>Nephropidae</taxon>
        <taxon>Homarus</taxon>
    </lineage>
</organism>